<keyword evidence="3" id="KW-0813">Transport</keyword>
<feature type="transmembrane region" description="Helical" evidence="8">
    <location>
        <begin position="185"/>
        <end position="202"/>
    </location>
</feature>
<evidence type="ECO:0000313" key="9">
    <source>
        <dbReference type="EMBL" id="MFC5403631.1"/>
    </source>
</evidence>
<accession>A0ABW0HQY8</accession>
<reference evidence="10" key="1">
    <citation type="journal article" date="2019" name="Int. J. Syst. Evol. Microbiol.">
        <title>The Global Catalogue of Microorganisms (GCM) 10K type strain sequencing project: providing services to taxonomists for standard genome sequencing and annotation.</title>
        <authorList>
            <consortium name="The Broad Institute Genomics Platform"/>
            <consortium name="The Broad Institute Genome Sequencing Center for Infectious Disease"/>
            <person name="Wu L."/>
            <person name="Ma J."/>
        </authorList>
    </citation>
    <scope>NUCLEOTIDE SEQUENCE [LARGE SCALE GENOMIC DNA]</scope>
    <source>
        <strain evidence="10">CGMCC 1.18575</strain>
    </source>
</reference>
<dbReference type="EMBL" id="JBHSMI010000025">
    <property type="protein sequence ID" value="MFC5403631.1"/>
    <property type="molecule type" value="Genomic_DNA"/>
</dbReference>
<feature type="transmembrane region" description="Helical" evidence="8">
    <location>
        <begin position="81"/>
        <end position="101"/>
    </location>
</feature>
<comment type="caution">
    <text evidence="9">The sequence shown here is derived from an EMBL/GenBank/DDBJ whole genome shotgun (WGS) entry which is preliminary data.</text>
</comment>
<feature type="transmembrane region" description="Helical" evidence="8">
    <location>
        <begin position="332"/>
        <end position="354"/>
    </location>
</feature>
<feature type="transmembrane region" description="Helical" evidence="8">
    <location>
        <begin position="214"/>
        <end position="237"/>
    </location>
</feature>
<keyword evidence="10" id="KW-1185">Reference proteome</keyword>
<keyword evidence="6 8" id="KW-1133">Transmembrane helix</keyword>
<dbReference type="PANTHER" id="PTHR34975:SF2">
    <property type="entry name" value="SPORE GERMINATION PROTEIN A2"/>
    <property type="match status" value="1"/>
</dbReference>
<feature type="transmembrane region" description="Helical" evidence="8">
    <location>
        <begin position="44"/>
        <end position="61"/>
    </location>
</feature>
<dbReference type="Proteomes" id="UP001596113">
    <property type="component" value="Unassembled WGS sequence"/>
</dbReference>
<keyword evidence="5 8" id="KW-0812">Transmembrane</keyword>
<evidence type="ECO:0000256" key="3">
    <source>
        <dbReference type="ARBA" id="ARBA00022448"/>
    </source>
</evidence>
<proteinExistence type="inferred from homology"/>
<feature type="transmembrane region" description="Helical" evidence="8">
    <location>
        <begin position="12"/>
        <end position="32"/>
    </location>
</feature>
<evidence type="ECO:0000256" key="1">
    <source>
        <dbReference type="ARBA" id="ARBA00004141"/>
    </source>
</evidence>
<feature type="transmembrane region" description="Helical" evidence="8">
    <location>
        <begin position="116"/>
        <end position="133"/>
    </location>
</feature>
<organism evidence="9 10">
    <name type="scientific">Cohnella soli</name>
    <dbReference type="NCBI Taxonomy" id="425005"/>
    <lineage>
        <taxon>Bacteria</taxon>
        <taxon>Bacillati</taxon>
        <taxon>Bacillota</taxon>
        <taxon>Bacilli</taxon>
        <taxon>Bacillales</taxon>
        <taxon>Paenibacillaceae</taxon>
        <taxon>Cohnella</taxon>
    </lineage>
</organism>
<keyword evidence="4" id="KW-0309">Germination</keyword>
<evidence type="ECO:0000256" key="7">
    <source>
        <dbReference type="ARBA" id="ARBA00023136"/>
    </source>
</evidence>
<feature type="transmembrane region" description="Helical" evidence="8">
    <location>
        <begin position="301"/>
        <end position="320"/>
    </location>
</feature>
<dbReference type="PANTHER" id="PTHR34975">
    <property type="entry name" value="SPORE GERMINATION PROTEIN A2"/>
    <property type="match status" value="1"/>
</dbReference>
<comment type="subcellular location">
    <subcellularLocation>
        <location evidence="1">Membrane</location>
        <topology evidence="1">Multi-pass membrane protein</topology>
    </subcellularLocation>
</comment>
<feature type="transmembrane region" description="Helical" evidence="8">
    <location>
        <begin position="270"/>
        <end position="289"/>
    </location>
</feature>
<evidence type="ECO:0000256" key="2">
    <source>
        <dbReference type="ARBA" id="ARBA00007998"/>
    </source>
</evidence>
<dbReference type="InterPro" id="IPR004761">
    <property type="entry name" value="Spore_GerAB"/>
</dbReference>
<keyword evidence="7 8" id="KW-0472">Membrane</keyword>
<evidence type="ECO:0000256" key="5">
    <source>
        <dbReference type="ARBA" id="ARBA00022692"/>
    </source>
</evidence>
<evidence type="ECO:0000256" key="6">
    <source>
        <dbReference type="ARBA" id="ARBA00022989"/>
    </source>
</evidence>
<sequence length="360" mass="41321">MATSRISITQSLTLLILAVGLTNHVLIIPLVLDASHRDAWVSTLYSIPPLILWTTLIYWIMKMTKQQSLFDWFKSRYNPVVAWMVVTPLLLLTLFICFVTLRDTSAWTKTTYLQKTPFPLTASLYMLFSFYAAHKGLRTIAIAAGILLPGVIAFGLFVMTVNFQFKDYSYLFPVFTQGQKPILKGTMYTLGGLVEFVLLLAFQQHMNKPLRYWILLILMLSVTGLVFGPLIASIAIFGPYESADQRYPAFEQWRMVMIGKFIAHLDFLSIYQWLSGSLIRISLALFLFFDLLRFRSGIARTIGMIVFSILQVVAVSQSSLSDAKFFHFLQEYYFPPVMVFFYLFPFVLLLLIAMRKRESS</sequence>
<protein>
    <submittedName>
        <fullName evidence="9">Endospore germination permease</fullName>
    </submittedName>
</protein>
<gene>
    <name evidence="9" type="ORF">ACFPOF_12885</name>
</gene>
<feature type="transmembrane region" description="Helical" evidence="8">
    <location>
        <begin position="140"/>
        <end position="165"/>
    </location>
</feature>
<name>A0ABW0HQY8_9BACL</name>
<dbReference type="Pfam" id="PF03845">
    <property type="entry name" value="Spore_permease"/>
    <property type="match status" value="1"/>
</dbReference>
<dbReference type="RefSeq" id="WP_378133187.1">
    <property type="nucleotide sequence ID" value="NZ_JBHSMI010000025.1"/>
</dbReference>
<evidence type="ECO:0000313" key="10">
    <source>
        <dbReference type="Proteomes" id="UP001596113"/>
    </source>
</evidence>
<comment type="similarity">
    <text evidence="2">Belongs to the amino acid-polyamine-organocation (APC) superfamily. Spore germination protein (SGP) (TC 2.A.3.9) family.</text>
</comment>
<evidence type="ECO:0000256" key="4">
    <source>
        <dbReference type="ARBA" id="ARBA00022544"/>
    </source>
</evidence>
<dbReference type="NCBIfam" id="TIGR00912">
    <property type="entry name" value="2A0309"/>
    <property type="match status" value="1"/>
</dbReference>
<evidence type="ECO:0000256" key="8">
    <source>
        <dbReference type="SAM" id="Phobius"/>
    </source>
</evidence>